<dbReference type="EC" id="1.1.99.28" evidence="4"/>
<reference evidence="4" key="1">
    <citation type="submission" date="2020-02" db="EMBL/GenBank/DDBJ databases">
        <authorList>
            <person name="Meier V. D."/>
        </authorList>
    </citation>
    <scope>NUCLEOTIDE SEQUENCE</scope>
    <source>
        <strain evidence="4">AVDCRST_MAG88</strain>
    </source>
</reference>
<feature type="domain" description="GFO/IDH/MocA-like oxidoreductase" evidence="3">
    <location>
        <begin position="168"/>
        <end position="248"/>
    </location>
</feature>
<dbReference type="AlphaFoldDB" id="A0A6J4UMD9"/>
<dbReference type="Pfam" id="PF22725">
    <property type="entry name" value="GFO_IDH_MocA_C3"/>
    <property type="match status" value="1"/>
</dbReference>
<evidence type="ECO:0000256" key="1">
    <source>
        <dbReference type="ARBA" id="ARBA00023002"/>
    </source>
</evidence>
<dbReference type="InterPro" id="IPR055170">
    <property type="entry name" value="GFO_IDH_MocA-like_dom"/>
</dbReference>
<evidence type="ECO:0000259" key="3">
    <source>
        <dbReference type="Pfam" id="PF22725"/>
    </source>
</evidence>
<sequence length="351" mass="38836">MEQFRVGIIGCGRPRQTEGATGFGMSHFHARGYAESPDARIVALADLNEDNARAFQAEHGGDRIYQDYREMLREERLDIVSVCTWPQLHAEMVIAVAEAGVRAIHCEKPMAPTWGEATRMARACDERGVQLTFNHQRRFSPQFRQARELLRSGAIGSLVRLEGSCSNLFDWGTHWFDMFFFYNEETPVEWVLGQIEPAGGRAIFNVPVEGQGLSYFRFRNGVHGLLTTSMEPTHPLSTRLVGTEGMIEADAREAPLRLWGRGQSGWQAVALDGDVTIAGTVARGVLDLIDALKSGREPELSARRALGATELIFATYESSRRRGRVDLPLAIDDSPFLARLAEGAVPPAAHG</sequence>
<keyword evidence="1 4" id="KW-0560">Oxidoreductase</keyword>
<dbReference type="PANTHER" id="PTHR43818">
    <property type="entry name" value="BCDNA.GH03377"/>
    <property type="match status" value="1"/>
</dbReference>
<evidence type="ECO:0000259" key="2">
    <source>
        <dbReference type="Pfam" id="PF01408"/>
    </source>
</evidence>
<dbReference type="PANTHER" id="PTHR43818:SF11">
    <property type="entry name" value="BCDNA.GH03377"/>
    <property type="match status" value="1"/>
</dbReference>
<dbReference type="Gene3D" id="3.40.50.720">
    <property type="entry name" value="NAD(P)-binding Rossmann-like Domain"/>
    <property type="match status" value="1"/>
</dbReference>
<gene>
    <name evidence="4" type="ORF">AVDCRST_MAG88-915</name>
</gene>
<evidence type="ECO:0000313" key="4">
    <source>
        <dbReference type="EMBL" id="CAA9553107.1"/>
    </source>
</evidence>
<proteinExistence type="predicted"/>
<dbReference type="InterPro" id="IPR036291">
    <property type="entry name" value="NAD(P)-bd_dom_sf"/>
</dbReference>
<accession>A0A6J4UMD9</accession>
<dbReference type="SUPFAM" id="SSF55347">
    <property type="entry name" value="Glyceraldehyde-3-phosphate dehydrogenase-like, C-terminal domain"/>
    <property type="match status" value="1"/>
</dbReference>
<feature type="domain" description="Gfo/Idh/MocA-like oxidoreductase N-terminal" evidence="2">
    <location>
        <begin position="4"/>
        <end position="135"/>
    </location>
</feature>
<organism evidence="4">
    <name type="scientific">uncultured Thermomicrobiales bacterium</name>
    <dbReference type="NCBI Taxonomy" id="1645740"/>
    <lineage>
        <taxon>Bacteria</taxon>
        <taxon>Pseudomonadati</taxon>
        <taxon>Thermomicrobiota</taxon>
        <taxon>Thermomicrobia</taxon>
        <taxon>Thermomicrobiales</taxon>
        <taxon>environmental samples</taxon>
    </lineage>
</organism>
<dbReference type="Gene3D" id="3.30.360.10">
    <property type="entry name" value="Dihydrodipicolinate Reductase, domain 2"/>
    <property type="match status" value="1"/>
</dbReference>
<dbReference type="GO" id="GO:0047061">
    <property type="term" value="F:glucose-fructose oxidoreductase activity"/>
    <property type="evidence" value="ECO:0007669"/>
    <property type="project" value="UniProtKB-EC"/>
</dbReference>
<dbReference type="GO" id="GO:0000166">
    <property type="term" value="F:nucleotide binding"/>
    <property type="evidence" value="ECO:0007669"/>
    <property type="project" value="InterPro"/>
</dbReference>
<dbReference type="Pfam" id="PF01408">
    <property type="entry name" value="GFO_IDH_MocA"/>
    <property type="match status" value="1"/>
</dbReference>
<name>A0A6J4UMD9_9BACT</name>
<protein>
    <submittedName>
        <fullName evidence="4">Glucose-fructose oxidoreductase</fullName>
        <ecNumber evidence="4">1.1.99.28</ecNumber>
    </submittedName>
</protein>
<dbReference type="InterPro" id="IPR050463">
    <property type="entry name" value="Gfo/Idh/MocA_oxidrdct_glycsds"/>
</dbReference>
<dbReference type="InterPro" id="IPR000683">
    <property type="entry name" value="Gfo/Idh/MocA-like_OxRdtase_N"/>
</dbReference>
<dbReference type="SUPFAM" id="SSF51735">
    <property type="entry name" value="NAD(P)-binding Rossmann-fold domains"/>
    <property type="match status" value="1"/>
</dbReference>
<dbReference type="EMBL" id="CADCWM010000316">
    <property type="protein sequence ID" value="CAA9553107.1"/>
    <property type="molecule type" value="Genomic_DNA"/>
</dbReference>